<dbReference type="AlphaFoldDB" id="A0A1Y1X7R6"/>
<sequence>MKKLSILAIFCFLLYLAEAANISRNGATRKCYKKIKSENSSTEDDNNNDNNNNENNENNEGEGVKKGKVSVSCKSLITEINGTEEYSPEKINTYDIDTSNNSNDENSNDEEAPQSAKFNFIDNLSVPKGTVLNNNEECVKAINNINKVLKQSSKDFSFEITCNTDFDLDKYMNGINTMKYTLSSYIDEAINQCGNSKIWNGAKIHQACRILSQTGQTVCHSLVDNIYEKYDSKCLDNATFKDMWEFSSWLWDQLININNGCYLKQLYNYKCQPSKDTIANVDSNNHYSLRLLCESEANSCHWPGTYTGNNPQVQCLSQDIIKNRDKAIQIFEKNGYVCEGSNTLPKLILTSDDNNSDNENESIPTNGAAIIINDDNNNNINGFKPNLNADNKNMVSSGSEPWTNTNQIIGTIFIALFALLF</sequence>
<keyword evidence="2" id="KW-0732">Signal</keyword>
<comment type="caution">
    <text evidence="3">The sequence shown here is derived from an EMBL/GenBank/DDBJ whole genome shotgun (WGS) entry which is preliminary data.</text>
</comment>
<feature type="region of interest" description="Disordered" evidence="1">
    <location>
        <begin position="37"/>
        <end position="66"/>
    </location>
</feature>
<feature type="region of interest" description="Disordered" evidence="1">
    <location>
        <begin position="88"/>
        <end position="113"/>
    </location>
</feature>
<name>A0A1Y1X7R6_9FUNG</name>
<feature type="signal peptide" evidence="2">
    <location>
        <begin position="1"/>
        <end position="19"/>
    </location>
</feature>
<dbReference type="EMBL" id="MCFG01000111">
    <property type="protein sequence ID" value="ORX81797.1"/>
    <property type="molecule type" value="Genomic_DNA"/>
</dbReference>
<evidence type="ECO:0000313" key="4">
    <source>
        <dbReference type="Proteomes" id="UP000193944"/>
    </source>
</evidence>
<proteinExistence type="predicted"/>
<protein>
    <submittedName>
        <fullName evidence="3">Uncharacterized protein</fullName>
    </submittedName>
</protein>
<reference evidence="3 4" key="1">
    <citation type="submission" date="2016-08" db="EMBL/GenBank/DDBJ databases">
        <title>A Parts List for Fungal Cellulosomes Revealed by Comparative Genomics.</title>
        <authorList>
            <consortium name="DOE Joint Genome Institute"/>
            <person name="Haitjema C.H."/>
            <person name="Gilmore S.P."/>
            <person name="Henske J.K."/>
            <person name="Solomon K.V."/>
            <person name="De Groot R."/>
            <person name="Kuo A."/>
            <person name="Mondo S.J."/>
            <person name="Salamov A.A."/>
            <person name="Labutti K."/>
            <person name="Zhao Z."/>
            <person name="Chiniquy J."/>
            <person name="Barry K."/>
            <person name="Brewer H.M."/>
            <person name="Purvine S.O."/>
            <person name="Wright A.T."/>
            <person name="Boxma B."/>
            <person name="Van Alen T."/>
            <person name="Hackstein J.H."/>
            <person name="Baker S.E."/>
            <person name="Grigoriev I.V."/>
            <person name="O'Malley M.A."/>
        </authorList>
    </citation>
    <scope>NUCLEOTIDE SEQUENCE [LARGE SCALE GENOMIC DNA]</scope>
    <source>
        <strain evidence="3 4">S4</strain>
    </source>
</reference>
<gene>
    <name evidence="3" type="ORF">BCR32DRAFT_327179</name>
</gene>
<accession>A0A1Y1X7R6</accession>
<organism evidence="3 4">
    <name type="scientific">Anaeromyces robustus</name>
    <dbReference type="NCBI Taxonomy" id="1754192"/>
    <lineage>
        <taxon>Eukaryota</taxon>
        <taxon>Fungi</taxon>
        <taxon>Fungi incertae sedis</taxon>
        <taxon>Chytridiomycota</taxon>
        <taxon>Chytridiomycota incertae sedis</taxon>
        <taxon>Neocallimastigomycetes</taxon>
        <taxon>Neocallimastigales</taxon>
        <taxon>Neocallimastigaceae</taxon>
        <taxon>Anaeromyces</taxon>
    </lineage>
</organism>
<keyword evidence="4" id="KW-1185">Reference proteome</keyword>
<evidence type="ECO:0000256" key="2">
    <source>
        <dbReference type="SAM" id="SignalP"/>
    </source>
</evidence>
<dbReference type="OrthoDB" id="10411459at2759"/>
<dbReference type="Proteomes" id="UP000193944">
    <property type="component" value="Unassembled WGS sequence"/>
</dbReference>
<feature type="compositionally biased region" description="Low complexity" evidence="1">
    <location>
        <begin position="48"/>
        <end position="58"/>
    </location>
</feature>
<reference evidence="3 4" key="2">
    <citation type="submission" date="2016-08" db="EMBL/GenBank/DDBJ databases">
        <title>Pervasive Adenine N6-methylation of Active Genes in Fungi.</title>
        <authorList>
            <consortium name="DOE Joint Genome Institute"/>
            <person name="Mondo S.J."/>
            <person name="Dannebaum R.O."/>
            <person name="Kuo R.C."/>
            <person name="Labutti K."/>
            <person name="Haridas S."/>
            <person name="Kuo A."/>
            <person name="Salamov A."/>
            <person name="Ahrendt S.R."/>
            <person name="Lipzen A."/>
            <person name="Sullivan W."/>
            <person name="Andreopoulos W.B."/>
            <person name="Clum A."/>
            <person name="Lindquist E."/>
            <person name="Daum C."/>
            <person name="Ramamoorthy G.K."/>
            <person name="Gryganskyi A."/>
            <person name="Culley D."/>
            <person name="Magnuson J.K."/>
            <person name="James T.Y."/>
            <person name="O'Malley M.A."/>
            <person name="Stajich J.E."/>
            <person name="Spatafora J.W."/>
            <person name="Visel A."/>
            <person name="Grigoriev I.V."/>
        </authorList>
    </citation>
    <scope>NUCLEOTIDE SEQUENCE [LARGE SCALE GENOMIC DNA]</scope>
    <source>
        <strain evidence="3 4">S4</strain>
    </source>
</reference>
<feature type="chain" id="PRO_5013344994" evidence="2">
    <location>
        <begin position="20"/>
        <end position="421"/>
    </location>
</feature>
<evidence type="ECO:0000256" key="1">
    <source>
        <dbReference type="SAM" id="MobiDB-lite"/>
    </source>
</evidence>
<evidence type="ECO:0000313" key="3">
    <source>
        <dbReference type="EMBL" id="ORX81797.1"/>
    </source>
</evidence>